<proteinExistence type="inferred from homology"/>
<dbReference type="InterPro" id="IPR005331">
    <property type="entry name" value="Sulfotransferase"/>
</dbReference>
<keyword evidence="3" id="KW-0808">Transferase</keyword>
<name>A0AAV2RA28_MEGNR</name>
<protein>
    <recommendedName>
        <fullName evidence="12">Sulfotransferase</fullName>
    </recommendedName>
</protein>
<dbReference type="GO" id="GO:0000139">
    <property type="term" value="C:Golgi membrane"/>
    <property type="evidence" value="ECO:0007669"/>
    <property type="project" value="UniProtKB-SubCell"/>
</dbReference>
<evidence type="ECO:0000313" key="11">
    <source>
        <dbReference type="Proteomes" id="UP001497623"/>
    </source>
</evidence>
<comment type="similarity">
    <text evidence="2">Belongs to the sulfotransferase 3 family.</text>
</comment>
<keyword evidence="6" id="KW-1133">Transmembrane helix</keyword>
<keyword evidence="11" id="KW-1185">Reference proteome</keyword>
<accession>A0AAV2RA28</accession>
<comment type="caution">
    <text evidence="10">The sequence shown here is derived from an EMBL/GenBank/DDBJ whole genome shotgun (WGS) entry which is preliminary data.</text>
</comment>
<evidence type="ECO:0000256" key="3">
    <source>
        <dbReference type="ARBA" id="ARBA00022679"/>
    </source>
</evidence>
<keyword evidence="4" id="KW-0812">Transmembrane</keyword>
<evidence type="ECO:0000256" key="4">
    <source>
        <dbReference type="ARBA" id="ARBA00022692"/>
    </source>
</evidence>
<dbReference type="GO" id="GO:0008146">
    <property type="term" value="F:sulfotransferase activity"/>
    <property type="evidence" value="ECO:0007669"/>
    <property type="project" value="InterPro"/>
</dbReference>
<comment type="subcellular location">
    <subcellularLocation>
        <location evidence="1">Golgi apparatus membrane</location>
        <topology evidence="1">Single-pass type II membrane protein</topology>
    </subcellularLocation>
</comment>
<dbReference type="PANTHER" id="PTHR12129">
    <property type="entry name" value="HEPARAN SULFATE 2-O-SULFOTRANSFERASE"/>
    <property type="match status" value="1"/>
</dbReference>
<evidence type="ECO:0000313" key="10">
    <source>
        <dbReference type="EMBL" id="CAL4119977.1"/>
    </source>
</evidence>
<evidence type="ECO:0000256" key="9">
    <source>
        <dbReference type="ARBA" id="ARBA00023180"/>
    </source>
</evidence>
<dbReference type="PANTHER" id="PTHR12129:SF15">
    <property type="entry name" value="URONYL 2-SULFOTRANSFERASE"/>
    <property type="match status" value="1"/>
</dbReference>
<evidence type="ECO:0000256" key="1">
    <source>
        <dbReference type="ARBA" id="ARBA00004323"/>
    </source>
</evidence>
<dbReference type="Gene3D" id="3.40.50.300">
    <property type="entry name" value="P-loop containing nucleotide triphosphate hydrolases"/>
    <property type="match status" value="1"/>
</dbReference>
<evidence type="ECO:0000256" key="5">
    <source>
        <dbReference type="ARBA" id="ARBA00022968"/>
    </source>
</evidence>
<dbReference type="InterPro" id="IPR027417">
    <property type="entry name" value="P-loop_NTPase"/>
</dbReference>
<dbReference type="EMBL" id="CAXKWB010017975">
    <property type="protein sequence ID" value="CAL4119977.1"/>
    <property type="molecule type" value="Genomic_DNA"/>
</dbReference>
<evidence type="ECO:0000256" key="6">
    <source>
        <dbReference type="ARBA" id="ARBA00022989"/>
    </source>
</evidence>
<gene>
    <name evidence="10" type="ORF">MNOR_LOCUS21908</name>
</gene>
<keyword evidence="8" id="KW-0472">Membrane</keyword>
<keyword evidence="7" id="KW-0333">Golgi apparatus</keyword>
<keyword evidence="5" id="KW-0735">Signal-anchor</keyword>
<dbReference type="AlphaFoldDB" id="A0AAV2RA28"/>
<evidence type="ECO:0000256" key="2">
    <source>
        <dbReference type="ARBA" id="ARBA00010569"/>
    </source>
</evidence>
<evidence type="ECO:0008006" key="12">
    <source>
        <dbReference type="Google" id="ProtNLM"/>
    </source>
</evidence>
<dbReference type="SUPFAM" id="SSF52540">
    <property type="entry name" value="P-loop containing nucleoside triphosphate hydrolases"/>
    <property type="match status" value="1"/>
</dbReference>
<evidence type="ECO:0000256" key="7">
    <source>
        <dbReference type="ARBA" id="ARBA00023034"/>
    </source>
</evidence>
<dbReference type="InterPro" id="IPR007734">
    <property type="entry name" value="Heparan_SO4_2-O-STrfase"/>
</dbReference>
<organism evidence="10 11">
    <name type="scientific">Meganyctiphanes norvegica</name>
    <name type="common">Northern krill</name>
    <name type="synonym">Thysanopoda norvegica</name>
    <dbReference type="NCBI Taxonomy" id="48144"/>
    <lineage>
        <taxon>Eukaryota</taxon>
        <taxon>Metazoa</taxon>
        <taxon>Ecdysozoa</taxon>
        <taxon>Arthropoda</taxon>
        <taxon>Crustacea</taxon>
        <taxon>Multicrustacea</taxon>
        <taxon>Malacostraca</taxon>
        <taxon>Eumalacostraca</taxon>
        <taxon>Eucarida</taxon>
        <taxon>Euphausiacea</taxon>
        <taxon>Euphausiidae</taxon>
        <taxon>Meganyctiphanes</taxon>
    </lineage>
</organism>
<evidence type="ECO:0000256" key="8">
    <source>
        <dbReference type="ARBA" id="ARBA00023136"/>
    </source>
</evidence>
<dbReference type="Proteomes" id="UP001497623">
    <property type="component" value="Unassembled WGS sequence"/>
</dbReference>
<feature type="non-terminal residue" evidence="10">
    <location>
        <position position="1"/>
    </location>
</feature>
<sequence length="357" mass="41812">TLGAPKLDDLVENAYFKDNMDENASFKDNMDENVSFKDNMDTPNLDGFVENIFFKDTLDATNIESFFGNAIFKDTMDVSNSGILLENVTSPKTRILMYNRIPKTGSTTLIKILHQLADLNNFHHLHSRDYTNQNMSDADQQELPKKLVRIPTKSPFSFDRHFFFFEIQGIEESQNFAWMNFVRDPVERLISRFYYQRIPQRWEKEKYLRDKVRPPVEWFLMQLDDCVPDCLQDLFEGLGVQQITYFCGHHPNCSVMNSHWALQQAKQNVESYYSVVGVLEELPLSLQVLQHYLPRFFKDVTTLQSSQGSTHKNENHSKKQASESTKSLLKEHIPLDFEFYQYLRQRLYLQAQALGIN</sequence>
<keyword evidence="9" id="KW-0325">Glycoprotein</keyword>
<dbReference type="Pfam" id="PF03567">
    <property type="entry name" value="Sulfotransfer_2"/>
    <property type="match status" value="1"/>
</dbReference>
<reference evidence="10 11" key="1">
    <citation type="submission" date="2024-05" db="EMBL/GenBank/DDBJ databases">
        <authorList>
            <person name="Wallberg A."/>
        </authorList>
    </citation>
    <scope>NUCLEOTIDE SEQUENCE [LARGE SCALE GENOMIC DNA]</scope>
</reference>